<feature type="domain" description="Peptidase S26" evidence="5">
    <location>
        <begin position="10"/>
        <end position="167"/>
    </location>
</feature>
<keyword evidence="4" id="KW-0812">Transmembrane</keyword>
<reference evidence="8 9" key="1">
    <citation type="submission" date="2013-08" db="EMBL/GenBank/DDBJ databases">
        <authorList>
            <person name="Durkin A.S."/>
            <person name="Haft D.R."/>
            <person name="McCorrison J."/>
            <person name="Torralba M."/>
            <person name="Gillis M."/>
            <person name="Haft D.H."/>
            <person name="Methe B."/>
            <person name="Sutton G."/>
            <person name="Nelson K.E."/>
        </authorList>
    </citation>
    <scope>NUCLEOTIDE SEQUENCE [LARGE SCALE GENOMIC DNA]</scope>
    <source>
        <strain evidence="7 9">ATCC 35536</strain>
        <strain evidence="6 8">VPI DR56BR1116</strain>
    </source>
</reference>
<dbReference type="OrthoDB" id="360985at2"/>
<dbReference type="EMBL" id="AUZJ01000043">
    <property type="protein sequence ID" value="ERF60381.1"/>
    <property type="molecule type" value="Genomic_DNA"/>
</dbReference>
<dbReference type="InterPro" id="IPR036286">
    <property type="entry name" value="LexA/Signal_pep-like_sf"/>
</dbReference>
<dbReference type="InterPro" id="IPR000223">
    <property type="entry name" value="Pept_S26A_signal_pept_1"/>
</dbReference>
<dbReference type="GO" id="GO:0016020">
    <property type="term" value="C:membrane"/>
    <property type="evidence" value="ECO:0007669"/>
    <property type="project" value="UniProtKB-SubCell"/>
</dbReference>
<name>U1FLS9_TRESO</name>
<feature type="active site" evidence="3">
    <location>
        <position position="39"/>
    </location>
</feature>
<evidence type="ECO:0000256" key="3">
    <source>
        <dbReference type="PIRSR" id="PIRSR600223-1"/>
    </source>
</evidence>
<evidence type="ECO:0000313" key="6">
    <source>
        <dbReference type="EMBL" id="ERF60381.1"/>
    </source>
</evidence>
<dbReference type="AlphaFoldDB" id="U1FLS9"/>
<dbReference type="PANTHER" id="PTHR43390:SF1">
    <property type="entry name" value="CHLOROPLAST PROCESSING PEPTIDASE"/>
    <property type="match status" value="1"/>
</dbReference>
<gene>
    <name evidence="6" type="primary">lepB_2</name>
    <name evidence="7" type="synonym">lepB_1</name>
    <name evidence="7" type="ORF">HMPREF0860_0399</name>
    <name evidence="6" type="ORF">HMPREF1325_2613</name>
</gene>
<accession>U1FLS9</accession>
<dbReference type="STRING" id="1125725.HMPREF1325_2613"/>
<dbReference type="RefSeq" id="WP_021330779.1">
    <property type="nucleotide sequence ID" value="NZ_AUZJ01000043.1"/>
</dbReference>
<feature type="active site" evidence="3">
    <location>
        <position position="91"/>
    </location>
</feature>
<dbReference type="PRINTS" id="PR00727">
    <property type="entry name" value="LEADERPTASE"/>
</dbReference>
<evidence type="ECO:0000256" key="2">
    <source>
        <dbReference type="ARBA" id="ARBA00019232"/>
    </source>
</evidence>
<keyword evidence="4 6" id="KW-0378">Hydrolase</keyword>
<evidence type="ECO:0000259" key="5">
    <source>
        <dbReference type="Pfam" id="PF10502"/>
    </source>
</evidence>
<dbReference type="PANTHER" id="PTHR43390">
    <property type="entry name" value="SIGNAL PEPTIDASE I"/>
    <property type="match status" value="1"/>
</dbReference>
<dbReference type="Pfam" id="PF10502">
    <property type="entry name" value="Peptidase_S26"/>
    <property type="match status" value="1"/>
</dbReference>
<comment type="caution">
    <text evidence="6">The sequence shown here is derived from an EMBL/GenBank/DDBJ whole genome shotgun (WGS) entry which is preliminary data.</text>
</comment>
<dbReference type="GO" id="GO:0004252">
    <property type="term" value="F:serine-type endopeptidase activity"/>
    <property type="evidence" value="ECO:0007669"/>
    <property type="project" value="InterPro"/>
</dbReference>
<comment type="subcellular location">
    <subcellularLocation>
        <location evidence="4">Membrane</location>
        <topology evidence="4">Single-pass type II membrane protein</topology>
    </subcellularLocation>
</comment>
<dbReference type="CDD" id="cd06530">
    <property type="entry name" value="S26_SPase_I"/>
    <property type="match status" value="1"/>
</dbReference>
<dbReference type="EMBL" id="AVQI01000084">
    <property type="protein sequence ID" value="ERJ97642.1"/>
    <property type="molecule type" value="Genomic_DNA"/>
</dbReference>
<feature type="transmembrane region" description="Helical" evidence="4">
    <location>
        <begin position="12"/>
        <end position="35"/>
    </location>
</feature>
<dbReference type="NCBIfam" id="TIGR02227">
    <property type="entry name" value="sigpep_I_bact"/>
    <property type="match status" value="1"/>
</dbReference>
<dbReference type="Proteomes" id="UP000016412">
    <property type="component" value="Unassembled WGS sequence"/>
</dbReference>
<proteinExistence type="inferred from homology"/>
<dbReference type="EC" id="3.4.21.89" evidence="4"/>
<keyword evidence="4" id="KW-1133">Transmembrane helix</keyword>
<evidence type="ECO:0000313" key="9">
    <source>
        <dbReference type="Proteomes" id="UP000016646"/>
    </source>
</evidence>
<evidence type="ECO:0000313" key="8">
    <source>
        <dbReference type="Proteomes" id="UP000016412"/>
    </source>
</evidence>
<dbReference type="GO" id="GO:0009003">
    <property type="term" value="F:signal peptidase activity"/>
    <property type="evidence" value="ECO:0007669"/>
    <property type="project" value="UniProtKB-EC"/>
</dbReference>
<protein>
    <recommendedName>
        <fullName evidence="2 4">Signal peptidase I</fullName>
        <ecNumber evidence="4">3.4.21.89</ecNumber>
    </recommendedName>
</protein>
<evidence type="ECO:0000256" key="1">
    <source>
        <dbReference type="ARBA" id="ARBA00009370"/>
    </source>
</evidence>
<dbReference type="InterPro" id="IPR019533">
    <property type="entry name" value="Peptidase_S26"/>
</dbReference>
<organism evidence="6 8">
    <name type="scientific">Treponema socranskii subsp. socranskii VPI DR56BR1116 = ATCC 35536</name>
    <dbReference type="NCBI Taxonomy" id="1125725"/>
    <lineage>
        <taxon>Bacteria</taxon>
        <taxon>Pseudomonadati</taxon>
        <taxon>Spirochaetota</taxon>
        <taxon>Spirochaetia</taxon>
        <taxon>Spirochaetales</taxon>
        <taxon>Treponemataceae</taxon>
        <taxon>Treponema</taxon>
    </lineage>
</organism>
<sequence>MQKDGKKAQHFIVPVLIGLCIGIVVKLFVIDFLHISGRSMEPAIKDGETVFVNKLAYGLVKPGSAGFFVSWAEPKAGDIVIYLHANRIVIKRCAAVAGAHLEYSSNSGYSLFVGDLKIELTKEQYELMRASSRVPDGYILALGDNYAESIDSRNYGFVSVKNVVGRIINK</sequence>
<dbReference type="SUPFAM" id="SSF51306">
    <property type="entry name" value="LexA/Signal peptidase"/>
    <property type="match status" value="1"/>
</dbReference>
<evidence type="ECO:0000256" key="4">
    <source>
        <dbReference type="RuleBase" id="RU362042"/>
    </source>
</evidence>
<keyword evidence="4" id="KW-0645">Protease</keyword>
<dbReference type="Gene3D" id="2.10.109.10">
    <property type="entry name" value="Umud Fragment, subunit A"/>
    <property type="match status" value="1"/>
</dbReference>
<keyword evidence="4" id="KW-0472">Membrane</keyword>
<dbReference type="eggNOG" id="COG0681">
    <property type="taxonomic scope" value="Bacteria"/>
</dbReference>
<evidence type="ECO:0000313" key="7">
    <source>
        <dbReference type="EMBL" id="ERJ97642.1"/>
    </source>
</evidence>
<dbReference type="Proteomes" id="UP000016646">
    <property type="component" value="Unassembled WGS sequence"/>
</dbReference>
<comment type="catalytic activity">
    <reaction evidence="4">
        <text>Cleavage of hydrophobic, N-terminal signal or leader sequences from secreted and periplasmic proteins.</text>
        <dbReference type="EC" id="3.4.21.89"/>
    </reaction>
</comment>
<comment type="similarity">
    <text evidence="1 4">Belongs to the peptidase S26 family.</text>
</comment>
<dbReference type="GO" id="GO:0006465">
    <property type="term" value="P:signal peptide processing"/>
    <property type="evidence" value="ECO:0007669"/>
    <property type="project" value="InterPro"/>
</dbReference>
<dbReference type="PATRIC" id="fig|1125725.3.peg.1787"/>
<keyword evidence="9" id="KW-1185">Reference proteome</keyword>